<dbReference type="Proteomes" id="UP000006565">
    <property type="component" value="Chromosome"/>
</dbReference>
<keyword evidence="3" id="KW-1185">Reference proteome</keyword>
<dbReference type="HOGENOM" id="CLU_306458_0_0_2"/>
<dbReference type="CDD" id="cd00198">
    <property type="entry name" value="vWFA"/>
    <property type="match status" value="1"/>
</dbReference>
<dbReference type="EMBL" id="CP002117">
    <property type="protein sequence ID" value="ADN35172.1"/>
    <property type="molecule type" value="Genomic_DNA"/>
</dbReference>
<evidence type="ECO:0000313" key="3">
    <source>
        <dbReference type="Proteomes" id="UP000006565"/>
    </source>
</evidence>
<dbReference type="eggNOG" id="arCOG02903">
    <property type="taxonomic scope" value="Archaea"/>
</dbReference>
<dbReference type="InterPro" id="IPR013783">
    <property type="entry name" value="Ig-like_fold"/>
</dbReference>
<sequence precursor="true">MGFRWGRWLSAVIIILFFFVSTVYALDSDEITIVSDKGWMTAGGDPAVIEVSVSNTSVSVQSVEFEAYMVVDEEESGGNISLPSTTVSYPVSVGSLTPSVDTTSPWKTEFYCEKSGIADIQVTVNYIADGYADSLTKEFPQKVDHASMYSFASVDYDYEATVNSVIPITISALDKYGNRIDSKKEEDTGGTPESFELISSPDTSEFWDGSYFTGNIVDVYVNSTGYAEALFRISEIAGTNLVNIVPSSGIDSKILTITSLADAEPVDIVVTVSPASGDPPYLPADGVSKFYITYQLIDQWGNPSGNRQLYIEPTDPDESGFFRASNSSGKIEISYGPQEIKGIYSLIATSVDNSSIFRETDIEFVSTDPTDMLLTANPQVMPSHDVDTAFMSELRAKVIDEKGNPVMGETVTFSIIDGEYPDSQLAEPYLESTSALSDQDGLAVVNFVPGTFETDWDATDYSKLANASCQVRAQWNTTVRQIDLEWKNYPYLSVKTNVTPETVAVNDTVTVTIQLIGDGWALQPDPIDVMLTADRSGSMLRDYPDRMVSLMDALEDFGIEMKEGWDRLGLASFGTYGNADIIDYGNRYWAGYDNSYYDDWEYISEHYAGNDKNYNDYATIDLNLTEDFSDYNTEVKALVPDGGTPMRKGLYYSIKHLRDNGRDDAVKAVVVLSDGDYNYYGDPLARGSGGTKWDWSDMQEKYYTFSDLNSSEQDMRIFAKDNDIKIFSIAYADGISSEGKAVLQALAEGTGGKYYYAPSGEDLEEIYEDIAGELKEAAGVDTAMELMFQDVEINNQTVPNTGSDTILEYVYDPEISTLIENRYGNGTYISEVVDQSAWWTENKSLHFDVGTVYLNQTWQATYVLKVEKAGNINLFNDSSYITFNNGTDTLKLPDTYFTAVADLNSTGVNFTSMDVSNFEILSSDTDLIYLRWILDYTGTYSVSQELSYHRQGDESGWIHFNTMDDVSGPVSSLSQESSFAIRDLPPGNYNIRLTASSPDTADDVEELSTIVGSSVDAYIKLE</sequence>
<dbReference type="SUPFAM" id="SSF53300">
    <property type="entry name" value="vWA-like"/>
    <property type="match status" value="1"/>
</dbReference>
<dbReference type="KEGG" id="mpi:Mpet_0398"/>
<dbReference type="OrthoDB" id="3296at2157"/>
<dbReference type="PROSITE" id="PS50234">
    <property type="entry name" value="VWFA"/>
    <property type="match status" value="1"/>
</dbReference>
<dbReference type="eggNOG" id="arCOG02488">
    <property type="taxonomic scope" value="Archaea"/>
</dbReference>
<dbReference type="AlphaFoldDB" id="E1RGG1"/>
<reference evidence="2 3" key="1">
    <citation type="journal article" date="2010" name="Stand. Genomic Sci.">
        <title>Complete genome sequence of Methanoplanus petrolearius type strain (SEBR 4847).</title>
        <authorList>
            <person name="Brambilla E."/>
            <person name="Djao O.D."/>
            <person name="Daligault H."/>
            <person name="Lapidus A."/>
            <person name="Lucas S."/>
            <person name="Hammon N."/>
            <person name="Nolan M."/>
            <person name="Tice H."/>
            <person name="Cheng J.F."/>
            <person name="Han C."/>
            <person name="Tapia R."/>
            <person name="Goodwin L."/>
            <person name="Pitluck S."/>
            <person name="Liolios K."/>
            <person name="Ivanova N."/>
            <person name="Mavromatis K."/>
            <person name="Mikhailova N."/>
            <person name="Pati A."/>
            <person name="Chen A."/>
            <person name="Palaniappan K."/>
            <person name="Land M."/>
            <person name="Hauser L."/>
            <person name="Chang Y.J."/>
            <person name="Jeffries C.D."/>
            <person name="Rohde M."/>
            <person name="Spring S."/>
            <person name="Sikorski J."/>
            <person name="Goker M."/>
            <person name="Woyke T."/>
            <person name="Bristow J."/>
            <person name="Eisen J.A."/>
            <person name="Markowitz V."/>
            <person name="Hugenholtz P."/>
            <person name="Kyrpides N.C."/>
            <person name="Klenk H.P."/>
        </authorList>
    </citation>
    <scope>NUCLEOTIDE SEQUENCE [LARGE SCALE GENOMIC DNA]</scope>
    <source>
        <strain evidence="3">DSM 11571 / OCM 486 / SEBR 4847</strain>
    </source>
</reference>
<accession>E1RGG1</accession>
<evidence type="ECO:0000259" key="1">
    <source>
        <dbReference type="PROSITE" id="PS50234"/>
    </source>
</evidence>
<dbReference type="Gene3D" id="3.40.50.410">
    <property type="entry name" value="von Willebrand factor, type A domain"/>
    <property type="match status" value="1"/>
</dbReference>
<feature type="domain" description="VWFA" evidence="1">
    <location>
        <begin position="528"/>
        <end position="770"/>
    </location>
</feature>
<dbReference type="InterPro" id="IPR036465">
    <property type="entry name" value="vWFA_dom_sf"/>
</dbReference>
<dbReference type="InterPro" id="IPR002035">
    <property type="entry name" value="VWF_A"/>
</dbReference>
<dbReference type="InterPro" id="IPR008964">
    <property type="entry name" value="Invasin/intimin_cell_adhesion"/>
</dbReference>
<dbReference type="SMART" id="SM00327">
    <property type="entry name" value="VWA"/>
    <property type="match status" value="1"/>
</dbReference>
<evidence type="ECO:0000313" key="2">
    <source>
        <dbReference type="EMBL" id="ADN35172.1"/>
    </source>
</evidence>
<gene>
    <name evidence="2" type="ordered locus">Mpet_0398</name>
</gene>
<organism evidence="2 3">
    <name type="scientific">Methanolacinia petrolearia (strain DSM 11571 / OCM 486 / SEBR 4847)</name>
    <name type="common">Methanoplanus petrolearius</name>
    <dbReference type="NCBI Taxonomy" id="679926"/>
    <lineage>
        <taxon>Archaea</taxon>
        <taxon>Methanobacteriati</taxon>
        <taxon>Methanobacteriota</taxon>
        <taxon>Stenosarchaea group</taxon>
        <taxon>Methanomicrobia</taxon>
        <taxon>Methanomicrobiales</taxon>
        <taxon>Methanomicrobiaceae</taxon>
        <taxon>Methanolacinia</taxon>
    </lineage>
</organism>
<dbReference type="Gene3D" id="2.60.40.10">
    <property type="entry name" value="Immunoglobulins"/>
    <property type="match status" value="1"/>
</dbReference>
<proteinExistence type="predicted"/>
<protein>
    <submittedName>
        <fullName evidence="2">von Willebrand factor type A</fullName>
    </submittedName>
</protein>
<name>E1RGG1_METP4</name>
<dbReference type="STRING" id="679926.Mpet_0398"/>
<dbReference type="GeneID" id="9742844"/>
<dbReference type="RefSeq" id="WP_013328350.1">
    <property type="nucleotide sequence ID" value="NC_014507.1"/>
</dbReference>
<dbReference type="SUPFAM" id="SSF49373">
    <property type="entry name" value="Invasin/intimin cell-adhesion fragments"/>
    <property type="match status" value="1"/>
</dbReference>